<dbReference type="InterPro" id="IPR001034">
    <property type="entry name" value="DeoR_HTH"/>
</dbReference>
<dbReference type="InterPro" id="IPR014036">
    <property type="entry name" value="DeoR-like_C"/>
</dbReference>
<evidence type="ECO:0000259" key="4">
    <source>
        <dbReference type="PROSITE" id="PS51000"/>
    </source>
</evidence>
<dbReference type="InterPro" id="IPR036390">
    <property type="entry name" value="WH_DNA-bd_sf"/>
</dbReference>
<proteinExistence type="predicted"/>
<dbReference type="Gene3D" id="3.40.50.1360">
    <property type="match status" value="1"/>
</dbReference>
<dbReference type="GO" id="GO:0003677">
    <property type="term" value="F:DNA binding"/>
    <property type="evidence" value="ECO:0007669"/>
    <property type="project" value="UniProtKB-KW"/>
</dbReference>
<keyword evidence="1" id="KW-0805">Transcription regulation</keyword>
<dbReference type="Proteomes" id="UP000509458">
    <property type="component" value="Chromosome"/>
</dbReference>
<keyword evidence="2" id="KW-0238">DNA-binding</keyword>
<keyword evidence="3" id="KW-0804">Transcription</keyword>
<evidence type="ECO:0000256" key="1">
    <source>
        <dbReference type="ARBA" id="ARBA00023015"/>
    </source>
</evidence>
<dbReference type="PRINTS" id="PR00037">
    <property type="entry name" value="HTHLACR"/>
</dbReference>
<dbReference type="SMART" id="SM00420">
    <property type="entry name" value="HTH_DEOR"/>
    <property type="match status" value="1"/>
</dbReference>
<dbReference type="Pfam" id="PF08220">
    <property type="entry name" value="HTH_DeoR"/>
    <property type="match status" value="1"/>
</dbReference>
<dbReference type="PANTHER" id="PTHR30363">
    <property type="entry name" value="HTH-TYPE TRANSCRIPTIONAL REGULATOR SRLR-RELATED"/>
    <property type="match status" value="1"/>
</dbReference>
<dbReference type="GO" id="GO:0003700">
    <property type="term" value="F:DNA-binding transcription factor activity"/>
    <property type="evidence" value="ECO:0007669"/>
    <property type="project" value="InterPro"/>
</dbReference>
<dbReference type="SUPFAM" id="SSF46785">
    <property type="entry name" value="Winged helix' DNA-binding domain"/>
    <property type="match status" value="1"/>
</dbReference>
<dbReference type="PROSITE" id="PS00894">
    <property type="entry name" value="HTH_DEOR_1"/>
    <property type="match status" value="1"/>
</dbReference>
<dbReference type="PANTHER" id="PTHR30363:SF44">
    <property type="entry name" value="AGA OPERON TRANSCRIPTIONAL REPRESSOR-RELATED"/>
    <property type="match status" value="1"/>
</dbReference>
<feature type="domain" description="HTH deoR-type" evidence="4">
    <location>
        <begin position="30"/>
        <end position="85"/>
    </location>
</feature>
<evidence type="ECO:0000256" key="2">
    <source>
        <dbReference type="ARBA" id="ARBA00023125"/>
    </source>
</evidence>
<evidence type="ECO:0000313" key="6">
    <source>
        <dbReference type="Proteomes" id="UP000509458"/>
    </source>
</evidence>
<accession>A0A6T9Y7E7</accession>
<dbReference type="InterPro" id="IPR036388">
    <property type="entry name" value="WH-like_DNA-bd_sf"/>
</dbReference>
<dbReference type="SMART" id="SM01134">
    <property type="entry name" value="DeoRC"/>
    <property type="match status" value="1"/>
</dbReference>
<dbReference type="PROSITE" id="PS51000">
    <property type="entry name" value="HTH_DEOR_2"/>
    <property type="match status" value="1"/>
</dbReference>
<reference evidence="5 6" key="1">
    <citation type="submission" date="2020-06" db="EMBL/GenBank/DDBJ databases">
        <authorList>
            <person name="Duchaud E."/>
        </authorList>
    </citation>
    <scope>NUCLEOTIDE SEQUENCE [LARGE SCALE GENOMIC DNA]</scope>
    <source>
        <strain evidence="5">Alteromonas fortis</strain>
    </source>
</reference>
<dbReference type="InterPro" id="IPR018356">
    <property type="entry name" value="Tscrpt_reg_HTH_DeoR_CS"/>
</dbReference>
<dbReference type="InterPro" id="IPR050313">
    <property type="entry name" value="Carb_Metab_HTH_regulators"/>
</dbReference>
<dbReference type="EMBL" id="LR812090">
    <property type="protein sequence ID" value="CAB9495818.1"/>
    <property type="molecule type" value="Genomic_DNA"/>
</dbReference>
<evidence type="ECO:0000256" key="3">
    <source>
        <dbReference type="ARBA" id="ARBA00023163"/>
    </source>
</evidence>
<dbReference type="Pfam" id="PF00455">
    <property type="entry name" value="DeoRC"/>
    <property type="match status" value="1"/>
</dbReference>
<evidence type="ECO:0000313" key="5">
    <source>
        <dbReference type="EMBL" id="CAB9495818.1"/>
    </source>
</evidence>
<protein>
    <submittedName>
        <fullName evidence="5">Transcriptional regulator, DeoR family</fullName>
    </submittedName>
</protein>
<organism evidence="5 6">
    <name type="scientific">Alteromonas macleodii</name>
    <name type="common">Pseudoalteromonas macleodii</name>
    <dbReference type="NCBI Taxonomy" id="28108"/>
    <lineage>
        <taxon>Bacteria</taxon>
        <taxon>Pseudomonadati</taxon>
        <taxon>Pseudomonadota</taxon>
        <taxon>Gammaproteobacteria</taxon>
        <taxon>Alteromonadales</taxon>
        <taxon>Alteromonadaceae</taxon>
        <taxon>Alteromonas/Salinimonas group</taxon>
        <taxon>Alteromonas</taxon>
    </lineage>
</organism>
<dbReference type="SUPFAM" id="SSF100950">
    <property type="entry name" value="NagB/RpiA/CoA transferase-like"/>
    <property type="match status" value="1"/>
</dbReference>
<dbReference type="Gene3D" id="1.10.10.10">
    <property type="entry name" value="Winged helix-like DNA-binding domain superfamily/Winged helix DNA-binding domain"/>
    <property type="match status" value="1"/>
</dbReference>
<name>A0A6T9Y7E7_ALTMA</name>
<dbReference type="AlphaFoldDB" id="A0A6T9Y7E7"/>
<sequence>MFVQQAPNALASAKVIRKAIEVILKSSQSVERRRQQIVAWVKEHGQSQVEDLAVRFATSEVTIRKDLAALSQQGLLIRQFGGAVPVPSIALDTHSSQSITNEAYSSQTPSPIIKAIGQCAAGLVKPGNKIVIDCGSTTASVLPYLSDIDDLVVMTNTLSTANYLTQSAKEPTVLMVGGTWDAQSQSFQGAMAEQLVSAYSFDIAFIGAAGIDVNRGTTTFNELIGVTRAMAEAATKVAVLASSKKLTHKMPNLELSWKNISVLITDEGISDEDKLNIENQGVTVLIAAPSGE</sequence>
<gene>
    <name evidence="5" type="ORF">ALFOR1_70192</name>
</gene>
<dbReference type="InterPro" id="IPR037171">
    <property type="entry name" value="NagB/RpiA_transferase-like"/>
</dbReference>